<evidence type="ECO:0000256" key="3">
    <source>
        <dbReference type="ARBA" id="ARBA00022722"/>
    </source>
</evidence>
<comment type="similarity">
    <text evidence="5">Belongs to the YqgF HJR family.</text>
</comment>
<dbReference type="NCBIfam" id="TIGR00250">
    <property type="entry name" value="RNAse_H_YqgF"/>
    <property type="match status" value="1"/>
</dbReference>
<proteinExistence type="inferred from homology"/>
<organism evidence="7 8">
    <name type="scientific">Oribacterium parvum ACB1</name>
    <dbReference type="NCBI Taxonomy" id="796943"/>
    <lineage>
        <taxon>Bacteria</taxon>
        <taxon>Bacillati</taxon>
        <taxon>Bacillota</taxon>
        <taxon>Clostridia</taxon>
        <taxon>Lachnospirales</taxon>
        <taxon>Lachnospiraceae</taxon>
        <taxon>Oribacterium</taxon>
    </lineage>
</organism>
<dbReference type="GO" id="GO:0016788">
    <property type="term" value="F:hydrolase activity, acting on ester bonds"/>
    <property type="evidence" value="ECO:0007669"/>
    <property type="project" value="UniProtKB-UniRule"/>
</dbReference>
<keyword evidence="4 5" id="KW-0378">Hydrolase</keyword>
<dbReference type="EMBL" id="AFZC02000003">
    <property type="protein sequence ID" value="EHL14163.1"/>
    <property type="molecule type" value="Genomic_DNA"/>
</dbReference>
<protein>
    <recommendedName>
        <fullName evidence="5">Putative pre-16S rRNA nuclease</fullName>
        <ecNumber evidence="5">3.1.-.-</ecNumber>
    </recommendedName>
</protein>
<dbReference type="SMART" id="SM00732">
    <property type="entry name" value="YqgFc"/>
    <property type="match status" value="1"/>
</dbReference>
<accession>G9WJW6</accession>
<sequence>MRILALDYGSKTVGLAITDALGYTVLPYSTLWREREGKLRKTVQEICDIVLREDVEEVVLGLPLNMDGSRGERAEKAAVFYDLLKKKLTCPVVFFDERLSTIEAREILDENGVPRAKQKEVLDQVAAQVILEDYLRTKKGGIDGRRKNTFAVRGRQFRT</sequence>
<evidence type="ECO:0000256" key="4">
    <source>
        <dbReference type="ARBA" id="ARBA00022801"/>
    </source>
</evidence>
<dbReference type="HAMAP" id="MF_00651">
    <property type="entry name" value="Nuclease_YqgF"/>
    <property type="match status" value="1"/>
</dbReference>
<dbReference type="AlphaFoldDB" id="G9WJW6"/>
<evidence type="ECO:0000259" key="6">
    <source>
        <dbReference type="SMART" id="SM00732"/>
    </source>
</evidence>
<dbReference type="STRING" id="796943.HMPREF9625_00006"/>
<dbReference type="InterPro" id="IPR005227">
    <property type="entry name" value="YqgF"/>
</dbReference>
<dbReference type="HOGENOM" id="CLU_098240_2_0_9"/>
<evidence type="ECO:0000256" key="1">
    <source>
        <dbReference type="ARBA" id="ARBA00022490"/>
    </source>
</evidence>
<keyword evidence="3 5" id="KW-0540">Nuclease</keyword>
<evidence type="ECO:0000313" key="8">
    <source>
        <dbReference type="Proteomes" id="UP000018461"/>
    </source>
</evidence>
<name>G9WJW6_9FIRM</name>
<dbReference type="PATRIC" id="fig|796943.3.peg.6"/>
<evidence type="ECO:0000313" key="7">
    <source>
        <dbReference type="EMBL" id="EHL14163.1"/>
    </source>
</evidence>
<evidence type="ECO:0000256" key="5">
    <source>
        <dbReference type="HAMAP-Rule" id="MF_00651"/>
    </source>
</evidence>
<dbReference type="Proteomes" id="UP000018461">
    <property type="component" value="Unassembled WGS sequence"/>
</dbReference>
<dbReference type="GO" id="GO:0000967">
    <property type="term" value="P:rRNA 5'-end processing"/>
    <property type="evidence" value="ECO:0007669"/>
    <property type="project" value="UniProtKB-UniRule"/>
</dbReference>
<dbReference type="GO" id="GO:0005829">
    <property type="term" value="C:cytosol"/>
    <property type="evidence" value="ECO:0007669"/>
    <property type="project" value="TreeGrafter"/>
</dbReference>
<dbReference type="Gene3D" id="3.30.420.140">
    <property type="entry name" value="YqgF/RNase H-like domain"/>
    <property type="match status" value="1"/>
</dbReference>
<reference evidence="7" key="1">
    <citation type="submission" date="2011-08" db="EMBL/GenBank/DDBJ databases">
        <authorList>
            <consortium name="The Broad Institute Genome Sequencing Platform"/>
            <person name="Earl A."/>
            <person name="Ward D."/>
            <person name="Feldgarden M."/>
            <person name="Gevers D."/>
            <person name="Sizova M."/>
            <person name="Hazen A."/>
            <person name="Epstein S."/>
            <person name="Young S.K."/>
            <person name="Zeng Q."/>
            <person name="Gargeya S."/>
            <person name="Fitzgerald M."/>
            <person name="Haas B."/>
            <person name="Abouelleil A."/>
            <person name="Alvarado L."/>
            <person name="Arachchi H.M."/>
            <person name="Berlin A."/>
            <person name="Brown A."/>
            <person name="Chapman S.B."/>
            <person name="Chen Z."/>
            <person name="Dunbar C."/>
            <person name="Freedman E."/>
            <person name="Gearin G."/>
            <person name="Gellesch M."/>
            <person name="Goldberg J."/>
            <person name="Griggs A."/>
            <person name="Gujja S."/>
            <person name="Heiman D."/>
            <person name="Howarth C."/>
            <person name="Larson L."/>
            <person name="Lui A."/>
            <person name="MacDonald P.J.P."/>
            <person name="Montmayeur A."/>
            <person name="Murphy C."/>
            <person name="Neiman D."/>
            <person name="Pearson M."/>
            <person name="Priest M."/>
            <person name="Roberts A."/>
            <person name="Saif S."/>
            <person name="Shea T."/>
            <person name="Shenoy N."/>
            <person name="Sisk P."/>
            <person name="Stolte C."/>
            <person name="Sykes S."/>
            <person name="Wortman J."/>
            <person name="Nusbaum C."/>
            <person name="Birren B."/>
        </authorList>
    </citation>
    <scope>NUCLEOTIDE SEQUENCE</scope>
    <source>
        <strain evidence="7">ACB1</strain>
    </source>
</reference>
<dbReference type="PANTHER" id="PTHR33317:SF4">
    <property type="entry name" value="POLYNUCLEOTIDYL TRANSFERASE, RIBONUCLEASE H-LIKE SUPERFAMILY PROTEIN"/>
    <property type="match status" value="1"/>
</dbReference>
<dbReference type="Pfam" id="PF03652">
    <property type="entry name" value="RuvX"/>
    <property type="match status" value="1"/>
</dbReference>
<gene>
    <name evidence="7" type="ORF">HMPREF9625_00006</name>
</gene>
<evidence type="ECO:0000256" key="2">
    <source>
        <dbReference type="ARBA" id="ARBA00022517"/>
    </source>
</evidence>
<reference evidence="7" key="2">
    <citation type="submission" date="2013-03" db="EMBL/GenBank/DDBJ databases">
        <title>The Genome Sequence of Oribacterium sp. ACB1.</title>
        <authorList>
            <consortium name="The Broad Institute Genomics Platform"/>
            <consortium name="The Broad Institute Genome Sequencing Center for Infectious Disease"/>
            <person name="Earl A."/>
            <person name="Ward D."/>
            <person name="Feldgarden M."/>
            <person name="Gevers D."/>
            <person name="Sizova M."/>
            <person name="Hazen A."/>
            <person name="Epstein S."/>
            <person name="Walker B."/>
            <person name="Young S."/>
            <person name="Zeng Q."/>
            <person name="Gargeya S."/>
            <person name="Fitzgerald M."/>
            <person name="Haas B."/>
            <person name="Abouelleil A."/>
            <person name="Allen A.W."/>
            <person name="Alvarado L."/>
            <person name="Arachchi H.M."/>
            <person name="Berlin A.M."/>
            <person name="Chapman S.B."/>
            <person name="Gainer-Dewar J."/>
            <person name="Goldberg J."/>
            <person name="Griggs A."/>
            <person name="Gujja S."/>
            <person name="Hansen M."/>
            <person name="Howarth C."/>
            <person name="Imamovic A."/>
            <person name="Ireland A."/>
            <person name="Larimer J."/>
            <person name="McCowan C."/>
            <person name="Murphy C."/>
            <person name="Pearson M."/>
            <person name="Poon T.W."/>
            <person name="Priest M."/>
            <person name="Roberts A."/>
            <person name="Saif S."/>
            <person name="Shea T."/>
            <person name="Sisk P."/>
            <person name="Sykes S."/>
            <person name="Wortman J."/>
            <person name="Nusbaum C."/>
            <person name="Birren B."/>
        </authorList>
    </citation>
    <scope>NUCLEOTIDE SEQUENCE [LARGE SCALE GENOMIC DNA]</scope>
    <source>
        <strain evidence="7">ACB1</strain>
    </source>
</reference>
<dbReference type="GO" id="GO:0004518">
    <property type="term" value="F:nuclease activity"/>
    <property type="evidence" value="ECO:0007669"/>
    <property type="project" value="UniProtKB-KW"/>
</dbReference>
<dbReference type="RefSeq" id="WP_009533883.1">
    <property type="nucleotide sequence ID" value="NZ_KE148312.1"/>
</dbReference>
<dbReference type="InterPro" id="IPR012337">
    <property type="entry name" value="RNaseH-like_sf"/>
</dbReference>
<comment type="caution">
    <text evidence="7">The sequence shown here is derived from an EMBL/GenBank/DDBJ whole genome shotgun (WGS) entry which is preliminary data.</text>
</comment>
<dbReference type="PANTHER" id="PTHR33317">
    <property type="entry name" value="POLYNUCLEOTIDYL TRANSFERASE, RIBONUCLEASE H-LIKE SUPERFAMILY PROTEIN"/>
    <property type="match status" value="1"/>
</dbReference>
<dbReference type="SUPFAM" id="SSF53098">
    <property type="entry name" value="Ribonuclease H-like"/>
    <property type="match status" value="1"/>
</dbReference>
<feature type="domain" description="YqgF/RNase H-like" evidence="6">
    <location>
        <begin position="1"/>
        <end position="104"/>
    </location>
</feature>
<keyword evidence="1 5" id="KW-0963">Cytoplasm</keyword>
<dbReference type="InterPro" id="IPR006641">
    <property type="entry name" value="YqgF/RNaseH-like_dom"/>
</dbReference>
<keyword evidence="2 5" id="KW-0690">Ribosome biogenesis</keyword>
<comment type="function">
    <text evidence="5">Could be a nuclease involved in processing of the 5'-end of pre-16S rRNA.</text>
</comment>
<dbReference type="CDD" id="cd16964">
    <property type="entry name" value="YqgF"/>
    <property type="match status" value="1"/>
</dbReference>
<keyword evidence="8" id="KW-1185">Reference proteome</keyword>
<dbReference type="EC" id="3.1.-.-" evidence="5"/>
<comment type="subcellular location">
    <subcellularLocation>
        <location evidence="5">Cytoplasm</location>
    </subcellularLocation>
</comment>
<dbReference type="InterPro" id="IPR037027">
    <property type="entry name" value="YqgF/RNaseH-like_dom_sf"/>
</dbReference>